<dbReference type="Proteomes" id="UP001195483">
    <property type="component" value="Unassembled WGS sequence"/>
</dbReference>
<feature type="non-terminal residue" evidence="1">
    <location>
        <position position="124"/>
    </location>
</feature>
<reference evidence="1" key="1">
    <citation type="journal article" date="2021" name="Genome Biol. Evol.">
        <title>A High-Quality Reference Genome for a Parasitic Bivalve with Doubly Uniparental Inheritance (Bivalvia: Unionida).</title>
        <authorList>
            <person name="Smith C.H."/>
        </authorList>
    </citation>
    <scope>NUCLEOTIDE SEQUENCE</scope>
    <source>
        <strain evidence="1">CHS0354</strain>
    </source>
</reference>
<proteinExistence type="predicted"/>
<gene>
    <name evidence="1" type="ORF">CHS0354_001524</name>
</gene>
<sequence length="124" mass="14531">MAANDNDHLFEPHRRIAVLALNLQVPNKIYSLDHRLVSTGRIGQKSLKRSTWQAANIKENLAIVQKEVCPAEDEGRNVQAVSMRKMYWLRWERARSRELSWSEVWKVDAQDILKETQEHLILEI</sequence>
<reference evidence="1" key="3">
    <citation type="submission" date="2023-05" db="EMBL/GenBank/DDBJ databases">
        <authorList>
            <person name="Smith C.H."/>
        </authorList>
    </citation>
    <scope>NUCLEOTIDE SEQUENCE</scope>
    <source>
        <strain evidence="1">CHS0354</strain>
        <tissue evidence="1">Mantle</tissue>
    </source>
</reference>
<evidence type="ECO:0000313" key="2">
    <source>
        <dbReference type="Proteomes" id="UP001195483"/>
    </source>
</evidence>
<dbReference type="EMBL" id="JAEAOA010000143">
    <property type="protein sequence ID" value="KAK3594703.1"/>
    <property type="molecule type" value="Genomic_DNA"/>
</dbReference>
<reference evidence="1" key="2">
    <citation type="journal article" date="2021" name="Genome Biol. Evol.">
        <title>Developing a high-quality reference genome for a parasitic bivalve with doubly uniparental inheritance (Bivalvia: Unionida).</title>
        <authorList>
            <person name="Smith C.H."/>
        </authorList>
    </citation>
    <scope>NUCLEOTIDE SEQUENCE</scope>
    <source>
        <strain evidence="1">CHS0354</strain>
        <tissue evidence="1">Mantle</tissue>
    </source>
</reference>
<protein>
    <submittedName>
        <fullName evidence="1">Uncharacterized protein</fullName>
    </submittedName>
</protein>
<evidence type="ECO:0000313" key="1">
    <source>
        <dbReference type="EMBL" id="KAK3594703.1"/>
    </source>
</evidence>
<organism evidence="1 2">
    <name type="scientific">Potamilus streckersoni</name>
    <dbReference type="NCBI Taxonomy" id="2493646"/>
    <lineage>
        <taxon>Eukaryota</taxon>
        <taxon>Metazoa</taxon>
        <taxon>Spiralia</taxon>
        <taxon>Lophotrochozoa</taxon>
        <taxon>Mollusca</taxon>
        <taxon>Bivalvia</taxon>
        <taxon>Autobranchia</taxon>
        <taxon>Heteroconchia</taxon>
        <taxon>Palaeoheterodonta</taxon>
        <taxon>Unionida</taxon>
        <taxon>Unionoidea</taxon>
        <taxon>Unionidae</taxon>
        <taxon>Ambleminae</taxon>
        <taxon>Lampsilini</taxon>
        <taxon>Potamilus</taxon>
    </lineage>
</organism>
<dbReference type="AlphaFoldDB" id="A0AAE0VXX3"/>
<name>A0AAE0VXX3_9BIVA</name>
<comment type="caution">
    <text evidence="1">The sequence shown here is derived from an EMBL/GenBank/DDBJ whole genome shotgun (WGS) entry which is preliminary data.</text>
</comment>
<keyword evidence="2" id="KW-1185">Reference proteome</keyword>
<accession>A0AAE0VXX3</accession>